<sequence length="289" mass="31910">MISTNPKKPDKLQGNPIYDLPFYGAFATTLASILLHFLAFCSPYWLESYPDTKNPFLKLGLWSVCFDKFVHPKDNFGIEWTGCYWIFDWNLWNKGIWEWIDPPWLIAVQAMCGLAFICHCVSLLCSLFHFLIIGTRSAESAICCGTQGVACVFLCISVIVFGVKVEDRDWMPRPDHNHLSWSYAFAVLSCFFSAISCVFLYMVYKNDKEDDNRQDGQSGFAYLQPGAQPPAMSAAGSVYAAGAARGQGQHTMSLHSGYSQGAAGAAVATEAALIDSPGRECPVKALAGY</sequence>
<dbReference type="GO" id="GO:0016020">
    <property type="term" value="C:membrane"/>
    <property type="evidence" value="ECO:0007669"/>
    <property type="project" value="UniProtKB-SubCell"/>
</dbReference>
<evidence type="ECO:0008006" key="8">
    <source>
        <dbReference type="Google" id="ProtNLM"/>
    </source>
</evidence>
<dbReference type="Pfam" id="PF13903">
    <property type="entry name" value="Claudin_2"/>
    <property type="match status" value="1"/>
</dbReference>
<keyword evidence="4 5" id="KW-0472">Membrane</keyword>
<protein>
    <recommendedName>
        <fullName evidence="8">MARVEL domain-containing protein</fullName>
    </recommendedName>
</protein>
<proteinExistence type="predicted"/>
<evidence type="ECO:0000256" key="1">
    <source>
        <dbReference type="ARBA" id="ARBA00004141"/>
    </source>
</evidence>
<evidence type="ECO:0000313" key="6">
    <source>
        <dbReference type="EMBL" id="PAA84462.1"/>
    </source>
</evidence>
<dbReference type="PANTHER" id="PTHR21284:SF12">
    <property type="entry name" value="EG:80H7.2 PROTEIN"/>
    <property type="match status" value="1"/>
</dbReference>
<evidence type="ECO:0000313" key="7">
    <source>
        <dbReference type="Proteomes" id="UP000215902"/>
    </source>
</evidence>
<dbReference type="EMBL" id="NIVC01000373">
    <property type="protein sequence ID" value="PAA84462.1"/>
    <property type="molecule type" value="Genomic_DNA"/>
</dbReference>
<dbReference type="PANTHER" id="PTHR21284">
    <property type="entry name" value="EG:80H7.2 PROTEIN"/>
    <property type="match status" value="1"/>
</dbReference>
<name>A0A267GGW9_9PLAT</name>
<dbReference type="Proteomes" id="UP000215902">
    <property type="component" value="Unassembled WGS sequence"/>
</dbReference>
<feature type="transmembrane region" description="Helical" evidence="5">
    <location>
        <begin position="183"/>
        <end position="204"/>
    </location>
</feature>
<evidence type="ECO:0000256" key="2">
    <source>
        <dbReference type="ARBA" id="ARBA00022692"/>
    </source>
</evidence>
<comment type="caution">
    <text evidence="6">The sequence shown here is derived from an EMBL/GenBank/DDBJ whole genome shotgun (WGS) entry which is preliminary data.</text>
</comment>
<keyword evidence="3 5" id="KW-1133">Transmembrane helix</keyword>
<dbReference type="OrthoDB" id="6140671at2759"/>
<organism evidence="6 7">
    <name type="scientific">Macrostomum lignano</name>
    <dbReference type="NCBI Taxonomy" id="282301"/>
    <lineage>
        <taxon>Eukaryota</taxon>
        <taxon>Metazoa</taxon>
        <taxon>Spiralia</taxon>
        <taxon>Lophotrochozoa</taxon>
        <taxon>Platyhelminthes</taxon>
        <taxon>Rhabditophora</taxon>
        <taxon>Macrostomorpha</taxon>
        <taxon>Macrostomida</taxon>
        <taxon>Macrostomidae</taxon>
        <taxon>Macrostomum</taxon>
    </lineage>
</organism>
<feature type="transmembrane region" description="Helical" evidence="5">
    <location>
        <begin position="104"/>
        <end position="133"/>
    </location>
</feature>
<comment type="subcellular location">
    <subcellularLocation>
        <location evidence="1">Membrane</location>
        <topology evidence="1">Multi-pass membrane protein</topology>
    </subcellularLocation>
</comment>
<dbReference type="Gene3D" id="1.20.140.150">
    <property type="match status" value="1"/>
</dbReference>
<keyword evidence="7" id="KW-1185">Reference proteome</keyword>
<evidence type="ECO:0000256" key="5">
    <source>
        <dbReference type="SAM" id="Phobius"/>
    </source>
</evidence>
<evidence type="ECO:0000256" key="3">
    <source>
        <dbReference type="ARBA" id="ARBA00022989"/>
    </source>
</evidence>
<reference evidence="6 7" key="1">
    <citation type="submission" date="2017-06" db="EMBL/GenBank/DDBJ databases">
        <title>A platform for efficient transgenesis in Macrostomum lignano, a flatworm model organism for stem cell research.</title>
        <authorList>
            <person name="Berezikov E."/>
        </authorList>
    </citation>
    <scope>NUCLEOTIDE SEQUENCE [LARGE SCALE GENOMIC DNA]</scope>
    <source>
        <strain evidence="6">DV1</strain>
        <tissue evidence="6">Whole organism</tissue>
    </source>
</reference>
<keyword evidence="2 5" id="KW-0812">Transmembrane</keyword>
<dbReference type="STRING" id="282301.A0A267GGW9"/>
<dbReference type="InterPro" id="IPR004031">
    <property type="entry name" value="PMP22/EMP/MP20/Claudin"/>
</dbReference>
<feature type="transmembrane region" description="Helical" evidence="5">
    <location>
        <begin position="140"/>
        <end position="163"/>
    </location>
</feature>
<feature type="transmembrane region" description="Helical" evidence="5">
    <location>
        <begin position="20"/>
        <end position="46"/>
    </location>
</feature>
<accession>A0A267GGW9</accession>
<dbReference type="AlphaFoldDB" id="A0A267GGW9"/>
<evidence type="ECO:0000256" key="4">
    <source>
        <dbReference type="ARBA" id="ARBA00023136"/>
    </source>
</evidence>
<gene>
    <name evidence="6" type="ORF">BOX15_Mlig011460g1</name>
</gene>